<dbReference type="SUPFAM" id="SSF47216">
    <property type="entry name" value="Proteasome activator"/>
    <property type="match status" value="1"/>
</dbReference>
<evidence type="ECO:0000313" key="6">
    <source>
        <dbReference type="Proteomes" id="UP001146793"/>
    </source>
</evidence>
<keyword evidence="2" id="KW-0647">Proteasome</keyword>
<evidence type="ECO:0000259" key="4">
    <source>
        <dbReference type="Pfam" id="PF02252"/>
    </source>
</evidence>
<feature type="region of interest" description="Disordered" evidence="3">
    <location>
        <begin position="67"/>
        <end position="108"/>
    </location>
</feature>
<evidence type="ECO:0000313" key="5">
    <source>
        <dbReference type="EMBL" id="KAJ3444176.1"/>
    </source>
</evidence>
<dbReference type="EMBL" id="JANTQA010000023">
    <property type="protein sequence ID" value="KAJ3444176.1"/>
    <property type="molecule type" value="Genomic_DNA"/>
</dbReference>
<dbReference type="Proteomes" id="UP001146793">
    <property type="component" value="Unassembled WGS sequence"/>
</dbReference>
<sequence length="290" mass="33986">MDSKEALELKKRFENFKKESKNTALEIMNLKIPKKYFELRERVECLEESLKTLVETNYQKKFTQFFPSTNTNTNTKTNTNTNTNNNSNNTNKNKNTNTNTNSSTNNGTLDCLDLDTRKRKTKFNLNEINKTNNNNNEITQLKTVPCNKEILQLMDELKKEILILLRYTSKVKQWMRLNIPVISDGANFGVAVIEEVIGIIGRSEDVGYEALQSITKYFITRGKLISKLQKHTNIQDYYYSIFELDQSQIITLKTIFRYIRDNYGIMYDTIQKNMEKILQPRNDNRITSMF</sequence>
<evidence type="ECO:0000256" key="1">
    <source>
        <dbReference type="ARBA" id="ARBA00005883"/>
    </source>
</evidence>
<dbReference type="GO" id="GO:0008537">
    <property type="term" value="C:proteasome activator complex"/>
    <property type="evidence" value="ECO:0007669"/>
    <property type="project" value="InterPro"/>
</dbReference>
<dbReference type="GO" id="GO:0061133">
    <property type="term" value="F:endopeptidase activator activity"/>
    <property type="evidence" value="ECO:0007669"/>
    <property type="project" value="TreeGrafter"/>
</dbReference>
<dbReference type="GO" id="GO:0061136">
    <property type="term" value="P:regulation of proteasomal protein catabolic process"/>
    <property type="evidence" value="ECO:0007669"/>
    <property type="project" value="TreeGrafter"/>
</dbReference>
<dbReference type="FunFam" id="1.20.120.180:FF:000002">
    <property type="entry name" value="Proteasome activator complex subunit 1"/>
    <property type="match status" value="1"/>
</dbReference>
<dbReference type="AlphaFoldDB" id="A0AAV7ZTL6"/>
<reference evidence="5" key="1">
    <citation type="submission" date="2022-08" db="EMBL/GenBank/DDBJ databases">
        <title>Novel sulphate-reducing endosymbionts in the free-living metamonad Anaeramoeba.</title>
        <authorList>
            <person name="Jerlstrom-Hultqvist J."/>
            <person name="Cepicka I."/>
            <person name="Gallot-Lavallee L."/>
            <person name="Salas-Leiva D."/>
            <person name="Curtis B.A."/>
            <person name="Zahonova K."/>
            <person name="Pipaliya S."/>
            <person name="Dacks J."/>
            <person name="Roger A.J."/>
        </authorList>
    </citation>
    <scope>NUCLEOTIDE SEQUENCE</scope>
    <source>
        <strain evidence="5">Busselton2</strain>
    </source>
</reference>
<dbReference type="InterPro" id="IPR036252">
    <property type="entry name" value="Proteasome_activ_sf"/>
</dbReference>
<name>A0AAV7ZTL6_9EUKA</name>
<dbReference type="Pfam" id="PF02252">
    <property type="entry name" value="PA28_C"/>
    <property type="match status" value="1"/>
</dbReference>
<accession>A0AAV7ZTL6</accession>
<feature type="compositionally biased region" description="Low complexity" evidence="3">
    <location>
        <begin position="68"/>
        <end position="106"/>
    </location>
</feature>
<organism evidence="5 6">
    <name type="scientific">Anaeramoeba flamelloides</name>
    <dbReference type="NCBI Taxonomy" id="1746091"/>
    <lineage>
        <taxon>Eukaryota</taxon>
        <taxon>Metamonada</taxon>
        <taxon>Anaeramoebidae</taxon>
        <taxon>Anaeramoeba</taxon>
    </lineage>
</organism>
<dbReference type="PANTHER" id="PTHR10660">
    <property type="entry name" value="PROTEASOME REGULATOR PA28"/>
    <property type="match status" value="1"/>
</dbReference>
<evidence type="ECO:0000256" key="2">
    <source>
        <dbReference type="ARBA" id="ARBA00022942"/>
    </source>
</evidence>
<dbReference type="GO" id="GO:0005737">
    <property type="term" value="C:cytoplasm"/>
    <property type="evidence" value="ECO:0007669"/>
    <property type="project" value="TreeGrafter"/>
</dbReference>
<dbReference type="GO" id="GO:2000045">
    <property type="term" value="P:regulation of G1/S transition of mitotic cell cycle"/>
    <property type="evidence" value="ECO:0007669"/>
    <property type="project" value="TreeGrafter"/>
</dbReference>
<feature type="domain" description="Proteasome activator PA28 C-terminal" evidence="4">
    <location>
        <begin position="144"/>
        <end position="285"/>
    </location>
</feature>
<comment type="caution">
    <text evidence="5">The sequence shown here is derived from an EMBL/GenBank/DDBJ whole genome shotgun (WGS) entry which is preliminary data.</text>
</comment>
<dbReference type="InterPro" id="IPR009077">
    <property type="entry name" value="Proteasome_activ_PA28"/>
</dbReference>
<gene>
    <name evidence="5" type="ORF">M0812_10027</name>
</gene>
<dbReference type="InterPro" id="IPR036997">
    <property type="entry name" value="PA28_C_sf"/>
</dbReference>
<proteinExistence type="inferred from homology"/>
<evidence type="ECO:0000256" key="3">
    <source>
        <dbReference type="SAM" id="MobiDB-lite"/>
    </source>
</evidence>
<protein>
    <recommendedName>
        <fullName evidence="4">Proteasome activator PA28 C-terminal domain-containing protein</fullName>
    </recommendedName>
</protein>
<dbReference type="Gene3D" id="1.20.120.180">
    <property type="entry name" value="Proteasome activator pa28, C-terminal domain"/>
    <property type="match status" value="1"/>
</dbReference>
<dbReference type="InterPro" id="IPR003186">
    <property type="entry name" value="PA28_C"/>
</dbReference>
<dbReference type="PANTHER" id="PTHR10660:SF2">
    <property type="entry name" value="LD45860P"/>
    <property type="match status" value="1"/>
</dbReference>
<comment type="similarity">
    <text evidence="1">Belongs to the PA28 family.</text>
</comment>
<dbReference type="GO" id="GO:0005654">
    <property type="term" value="C:nucleoplasm"/>
    <property type="evidence" value="ECO:0007669"/>
    <property type="project" value="TreeGrafter"/>
</dbReference>